<protein>
    <submittedName>
        <fullName evidence="2">Uncharacterized protein</fullName>
    </submittedName>
</protein>
<keyword evidence="1" id="KW-0472">Membrane</keyword>
<keyword evidence="1" id="KW-0812">Transmembrane</keyword>
<proteinExistence type="predicted"/>
<dbReference type="Proteomes" id="UP001195769">
    <property type="component" value="Unassembled WGS sequence"/>
</dbReference>
<dbReference type="AlphaFoldDB" id="A0AAD4DNJ3"/>
<dbReference type="EMBL" id="JABBWK010000271">
    <property type="protein sequence ID" value="KAG1886385.1"/>
    <property type="molecule type" value="Genomic_DNA"/>
</dbReference>
<name>A0AAD4DNJ3_9AGAM</name>
<accession>A0AAD4DNJ3</accession>
<evidence type="ECO:0000313" key="3">
    <source>
        <dbReference type="Proteomes" id="UP001195769"/>
    </source>
</evidence>
<comment type="caution">
    <text evidence="2">The sequence shown here is derived from an EMBL/GenBank/DDBJ whole genome shotgun (WGS) entry which is preliminary data.</text>
</comment>
<feature type="transmembrane region" description="Helical" evidence="1">
    <location>
        <begin position="146"/>
        <end position="165"/>
    </location>
</feature>
<gene>
    <name evidence="2" type="ORF">F5891DRAFT_317017</name>
</gene>
<evidence type="ECO:0000313" key="2">
    <source>
        <dbReference type="EMBL" id="KAG1886385.1"/>
    </source>
</evidence>
<organism evidence="2 3">
    <name type="scientific">Suillus fuscotomentosus</name>
    <dbReference type="NCBI Taxonomy" id="1912939"/>
    <lineage>
        <taxon>Eukaryota</taxon>
        <taxon>Fungi</taxon>
        <taxon>Dikarya</taxon>
        <taxon>Basidiomycota</taxon>
        <taxon>Agaricomycotina</taxon>
        <taxon>Agaricomycetes</taxon>
        <taxon>Agaricomycetidae</taxon>
        <taxon>Boletales</taxon>
        <taxon>Suillineae</taxon>
        <taxon>Suillaceae</taxon>
        <taxon>Suillus</taxon>
    </lineage>
</organism>
<evidence type="ECO:0000256" key="1">
    <source>
        <dbReference type="SAM" id="Phobius"/>
    </source>
</evidence>
<keyword evidence="1" id="KW-1133">Transmembrane helix</keyword>
<keyword evidence="3" id="KW-1185">Reference proteome</keyword>
<dbReference type="RefSeq" id="XP_041216597.1">
    <property type="nucleotide sequence ID" value="XM_041371329.1"/>
</dbReference>
<dbReference type="GeneID" id="64665627"/>
<reference evidence="2" key="1">
    <citation type="journal article" date="2020" name="New Phytol.">
        <title>Comparative genomics reveals dynamic genome evolution in host specialist ectomycorrhizal fungi.</title>
        <authorList>
            <person name="Lofgren L.A."/>
            <person name="Nguyen N.H."/>
            <person name="Vilgalys R."/>
            <person name="Ruytinx J."/>
            <person name="Liao H.L."/>
            <person name="Branco S."/>
            <person name="Kuo A."/>
            <person name="LaButti K."/>
            <person name="Lipzen A."/>
            <person name="Andreopoulos W."/>
            <person name="Pangilinan J."/>
            <person name="Riley R."/>
            <person name="Hundley H."/>
            <person name="Na H."/>
            <person name="Barry K."/>
            <person name="Grigoriev I.V."/>
            <person name="Stajich J.E."/>
            <person name="Kennedy P.G."/>
        </authorList>
    </citation>
    <scope>NUCLEOTIDE SEQUENCE</scope>
    <source>
        <strain evidence="2">FC203</strain>
    </source>
</reference>
<sequence>MLFWNSRPMFVCPRLCAYLIDLYGVEVGLLLLAQLPYVSLPYMDSENLWSTLSLDDLVRPLRGLSIAVLSGAIKCLPIGVSHLRTPSISAFNRLSNHQRSFLKARQYHGRIKGACYTYWIPHLSWEWALRASGFPSMLVDQGFQEFTVIVVFFHPSLIIAILVFLDGAAQRQSFIGGNDELRVFKYSIHAVISTVTQKFGKDKKPASKSWKQVSNLFIQY</sequence>